<feature type="chain" id="PRO_5046930400" evidence="1">
    <location>
        <begin position="30"/>
        <end position="120"/>
    </location>
</feature>
<dbReference type="Proteomes" id="UP001163828">
    <property type="component" value="Unassembled WGS sequence"/>
</dbReference>
<reference evidence="2" key="1">
    <citation type="submission" date="2022-08" db="EMBL/GenBank/DDBJ databases">
        <authorList>
            <consortium name="DOE Joint Genome Institute"/>
            <person name="Min B."/>
            <person name="Riley R."/>
            <person name="Sierra-Patev S."/>
            <person name="Naranjo-Ortiz M."/>
            <person name="Looney B."/>
            <person name="Konkel Z."/>
            <person name="Slot J.C."/>
            <person name="Sakamoto Y."/>
            <person name="Steenwyk J.L."/>
            <person name="Rokas A."/>
            <person name="Carro J."/>
            <person name="Camarero S."/>
            <person name="Ferreira P."/>
            <person name="Molpeceres G."/>
            <person name="Ruiz-Duenas F.J."/>
            <person name="Serrano A."/>
            <person name="Henrissat B."/>
            <person name="Drula E."/>
            <person name="Hughes K.W."/>
            <person name="Mata J.L."/>
            <person name="Ishikawa N.K."/>
            <person name="Vargas-Isla R."/>
            <person name="Ushijima S."/>
            <person name="Smith C.A."/>
            <person name="Ahrendt S."/>
            <person name="Andreopoulos W."/>
            <person name="He G."/>
            <person name="Labutti K."/>
            <person name="Lipzen A."/>
            <person name="Ng V."/>
            <person name="Sandor L."/>
            <person name="Barry K."/>
            <person name="Martinez A.T."/>
            <person name="Xiao Y."/>
            <person name="Gibbons J.G."/>
            <person name="Terashima K."/>
            <person name="Hibbett D.S."/>
            <person name="Grigoriev I.V."/>
        </authorList>
    </citation>
    <scope>NUCLEOTIDE SEQUENCE</scope>
    <source>
        <strain evidence="2">TFB10827</strain>
    </source>
</reference>
<comment type="caution">
    <text evidence="2">The sequence shown here is derived from an EMBL/GenBank/DDBJ whole genome shotgun (WGS) entry which is preliminary data.</text>
</comment>
<organism evidence="2 3">
    <name type="scientific">Lentinula boryana</name>
    <dbReference type="NCBI Taxonomy" id="40481"/>
    <lineage>
        <taxon>Eukaryota</taxon>
        <taxon>Fungi</taxon>
        <taxon>Dikarya</taxon>
        <taxon>Basidiomycota</taxon>
        <taxon>Agaricomycotina</taxon>
        <taxon>Agaricomycetes</taxon>
        <taxon>Agaricomycetidae</taxon>
        <taxon>Agaricales</taxon>
        <taxon>Marasmiineae</taxon>
        <taxon>Omphalotaceae</taxon>
        <taxon>Lentinula</taxon>
    </lineage>
</organism>
<evidence type="ECO:0000256" key="1">
    <source>
        <dbReference type="SAM" id="SignalP"/>
    </source>
</evidence>
<protein>
    <submittedName>
        <fullName evidence="2">Uncharacterized protein</fullName>
    </submittedName>
</protein>
<dbReference type="EMBL" id="MU790746">
    <property type="protein sequence ID" value="KAJ3993723.1"/>
    <property type="molecule type" value="Genomic_DNA"/>
</dbReference>
<proteinExistence type="predicted"/>
<feature type="signal peptide" evidence="1">
    <location>
        <begin position="1"/>
        <end position="29"/>
    </location>
</feature>
<accession>A0ABQ8Q5E8</accession>
<evidence type="ECO:0000313" key="3">
    <source>
        <dbReference type="Proteomes" id="UP001163828"/>
    </source>
</evidence>
<keyword evidence="3" id="KW-1185">Reference proteome</keyword>
<evidence type="ECO:0000313" key="2">
    <source>
        <dbReference type="EMBL" id="KAJ3993723.1"/>
    </source>
</evidence>
<sequence>MVSRAMANERESVVLGLQLVVSLFAAANSLTIDSLETVSFWLDAQTGMHGVFQPEYYCENSGTPIMERYNQVEDLLWWLERRRLEALLFVQDLQWGGGVWRFGDEFDGNIEKDKSRTTLK</sequence>
<name>A0ABQ8Q5E8_9AGAR</name>
<gene>
    <name evidence="2" type="ORF">F5050DRAFT_1714270</name>
</gene>
<keyword evidence="1" id="KW-0732">Signal</keyword>